<dbReference type="GO" id="GO:0032259">
    <property type="term" value="P:methylation"/>
    <property type="evidence" value="ECO:0007669"/>
    <property type="project" value="UniProtKB-KW"/>
</dbReference>
<dbReference type="GO" id="GO:0008168">
    <property type="term" value="F:methyltransferase activity"/>
    <property type="evidence" value="ECO:0007669"/>
    <property type="project" value="UniProtKB-KW"/>
</dbReference>
<keyword evidence="2" id="KW-0489">Methyltransferase</keyword>
<evidence type="ECO:0000259" key="1">
    <source>
        <dbReference type="Pfam" id="PF08241"/>
    </source>
</evidence>
<dbReference type="Gene3D" id="3.40.50.150">
    <property type="entry name" value="Vaccinia Virus protein VP39"/>
    <property type="match status" value="1"/>
</dbReference>
<dbReference type="EMBL" id="CP151406">
    <property type="protein sequence ID" value="WZJ21699.1"/>
    <property type="molecule type" value="Genomic_DNA"/>
</dbReference>
<dbReference type="Proteomes" id="UP001479520">
    <property type="component" value="Chromosome"/>
</dbReference>
<evidence type="ECO:0000313" key="2">
    <source>
        <dbReference type="EMBL" id="WZJ21699.1"/>
    </source>
</evidence>
<protein>
    <submittedName>
        <fullName evidence="2">Methyltransferase domain-containing protein</fullName>
    </submittedName>
</protein>
<keyword evidence="2" id="KW-0808">Transferase</keyword>
<gene>
    <name evidence="2" type="ORF">AADV58_00725</name>
</gene>
<dbReference type="InterPro" id="IPR029063">
    <property type="entry name" value="SAM-dependent_MTases_sf"/>
</dbReference>
<dbReference type="Pfam" id="PF08241">
    <property type="entry name" value="Methyltransf_11"/>
    <property type="match status" value="1"/>
</dbReference>
<dbReference type="CDD" id="cd21631">
    <property type="entry name" value="RHH_CopG_NikR-like"/>
    <property type="match status" value="1"/>
</dbReference>
<evidence type="ECO:0000313" key="3">
    <source>
        <dbReference type="Proteomes" id="UP001479520"/>
    </source>
</evidence>
<name>A0ABZ2XIN8_9RHOO</name>
<dbReference type="InterPro" id="IPR013216">
    <property type="entry name" value="Methyltransf_11"/>
</dbReference>
<keyword evidence="3" id="KW-1185">Reference proteome</keyword>
<organism evidence="2 3">
    <name type="scientific">Azonexus hydrophilus</name>
    <dbReference type="NCBI Taxonomy" id="418702"/>
    <lineage>
        <taxon>Bacteria</taxon>
        <taxon>Pseudomonadati</taxon>
        <taxon>Pseudomonadota</taxon>
        <taxon>Betaproteobacteria</taxon>
        <taxon>Rhodocyclales</taxon>
        <taxon>Azonexaceae</taxon>
        <taxon>Azonexus</taxon>
    </lineage>
</organism>
<reference evidence="2 3" key="1">
    <citation type="submission" date="2024-04" db="EMBL/GenBank/DDBJ databases">
        <title>Dissimilatory iodate-reducing microorganisms contribute to the enrichment of iodine in groundwater.</title>
        <authorList>
            <person name="Jiang Z."/>
        </authorList>
    </citation>
    <scope>NUCLEOTIDE SEQUENCE [LARGE SCALE GENOMIC DNA]</scope>
    <source>
        <strain evidence="2 3">NCP973</strain>
    </source>
</reference>
<feature type="domain" description="Methyltransferase type 11" evidence="1">
    <location>
        <begin position="102"/>
        <end position="201"/>
    </location>
</feature>
<dbReference type="SUPFAM" id="SSF53335">
    <property type="entry name" value="S-adenosyl-L-methionine-dependent methyltransferases"/>
    <property type="match status" value="1"/>
</dbReference>
<accession>A0ABZ2XIN8</accession>
<proteinExistence type="predicted"/>
<dbReference type="RefSeq" id="WP_341743798.1">
    <property type="nucleotide sequence ID" value="NZ_CP151406.1"/>
</dbReference>
<sequence length="325" mass="35551">MTNHSYYCCTEPTCTRAPLTQGSDGLTCPNGHFIPYAPGTDVPVFACEPEGANEYSQENAAEVHDNALRWVFNTFQTDEEGLRERLIARMGLKKGQRVLITGAGAGNDLPYLVRALSGRGDIYAQDIAKEMLLAGVSRYRTELAASGVGLHFSISDATNLPFADGFFDAAYHFGGINLFPDIAMGISEMNRVVKEGGKVVIGDEGLAPWLVNTELGRMLINNNSLYACSAPLAALPATARDVKLSWELCNCFYVIEFQASTEPLPVNIDVPHLGKRGGTIRSRYFGRLEGVDPALRDRIYEEAERRGMSRVAFLESALRASLDKD</sequence>